<keyword evidence="4" id="KW-1185">Reference proteome</keyword>
<evidence type="ECO:0000313" key="2">
    <source>
        <dbReference type="EMBL" id="CAG1839491.1"/>
    </source>
</evidence>
<dbReference type="GO" id="GO:0005634">
    <property type="term" value="C:nucleus"/>
    <property type="evidence" value="ECO:0007669"/>
    <property type="project" value="InterPro"/>
</dbReference>
<dbReference type="FunCoup" id="A0A804J866">
    <property type="interactions" value="1249"/>
</dbReference>
<dbReference type="InterPro" id="IPR034590">
    <property type="entry name" value="POLYCHOME/GIG1"/>
</dbReference>
<dbReference type="PANTHER" id="PTHR35119:SF1">
    <property type="entry name" value="PROTEIN POLYCHOME"/>
    <property type="match status" value="1"/>
</dbReference>
<dbReference type="GO" id="GO:0051783">
    <property type="term" value="P:regulation of nuclear division"/>
    <property type="evidence" value="ECO:0007669"/>
    <property type="project" value="InterPro"/>
</dbReference>
<reference evidence="3" key="2">
    <citation type="submission" date="2021-05" db="UniProtKB">
        <authorList>
            <consortium name="EnsemblPlants"/>
        </authorList>
    </citation>
    <scope>IDENTIFICATION</scope>
    <source>
        <strain evidence="3">subsp. malaccensis</strain>
    </source>
</reference>
<dbReference type="SMR" id="A0A804J866"/>
<dbReference type="OMA" id="NREMKEP"/>
<dbReference type="Proteomes" id="UP000012960">
    <property type="component" value="Unplaced"/>
</dbReference>
<dbReference type="EMBL" id="HG996470">
    <property type="protein sequence ID" value="CAG1839491.1"/>
    <property type="molecule type" value="Genomic_DNA"/>
</dbReference>
<protein>
    <submittedName>
        <fullName evidence="2">(wild Malaysian banana) hypothetical protein</fullName>
    </submittedName>
</protein>
<dbReference type="PANTHER" id="PTHR35119">
    <property type="entry name" value="PROTEIN POLYCHOME"/>
    <property type="match status" value="1"/>
</dbReference>
<dbReference type="EnsemblPlants" id="Ma05_t24720.1">
    <property type="protein sequence ID" value="Ma05_p24720.1"/>
    <property type="gene ID" value="Ma05_g24720"/>
</dbReference>
<evidence type="ECO:0000313" key="3">
    <source>
        <dbReference type="EnsemblPlants" id="Ma05_p24720.1"/>
    </source>
</evidence>
<dbReference type="Gramene" id="Ma05_t24720.1">
    <property type="protein sequence ID" value="Ma05_p24720.1"/>
    <property type="gene ID" value="Ma05_g24720"/>
</dbReference>
<evidence type="ECO:0000256" key="1">
    <source>
        <dbReference type="SAM" id="MobiDB-lite"/>
    </source>
</evidence>
<name>A0A804J866_MUSAM</name>
<feature type="region of interest" description="Disordered" evidence="1">
    <location>
        <begin position="95"/>
        <end position="116"/>
    </location>
</feature>
<reference evidence="2" key="1">
    <citation type="submission" date="2021-03" db="EMBL/GenBank/DDBJ databases">
        <authorList>
            <consortium name="Genoscope - CEA"/>
            <person name="William W."/>
        </authorList>
    </citation>
    <scope>NUCLEOTIDE SEQUENCE</scope>
    <source>
        <strain evidence="2">Doubled-haploid Pahang</strain>
    </source>
</reference>
<feature type="region of interest" description="Disordered" evidence="1">
    <location>
        <begin position="137"/>
        <end position="157"/>
    </location>
</feature>
<organism evidence="3 4">
    <name type="scientific">Musa acuminata subsp. malaccensis</name>
    <name type="common">Wild banana</name>
    <name type="synonym">Musa malaccensis</name>
    <dbReference type="NCBI Taxonomy" id="214687"/>
    <lineage>
        <taxon>Eukaryota</taxon>
        <taxon>Viridiplantae</taxon>
        <taxon>Streptophyta</taxon>
        <taxon>Embryophyta</taxon>
        <taxon>Tracheophyta</taxon>
        <taxon>Spermatophyta</taxon>
        <taxon>Magnoliopsida</taxon>
        <taxon>Liliopsida</taxon>
        <taxon>Zingiberales</taxon>
        <taxon>Musaceae</taxon>
        <taxon>Musa</taxon>
    </lineage>
</organism>
<dbReference type="AlphaFoldDB" id="A0A804J866"/>
<dbReference type="OrthoDB" id="1916775at2759"/>
<accession>A0A804J866</accession>
<sequence length="199" mass="22657">MNQGLGTMVDAGEGFWIRTVAFPDAVVRSRSRREQSLVFTTDDKENIPPSLVVTARRRVGRRKSPLPSWYPRTPLRDVTVVVNALERRRMRATAARVKRRNRNREMKEPDQTSLGEALSSDVSDAWYVSPIGHSLQSPSSGLVSVSTDPSTEDMRPTEFEERLQSTIAEMERLVLRNLKRSPEPHAKMKKPTRTLLSMR</sequence>
<gene>
    <name evidence="2" type="ORF">GSMUA_276680.1</name>
</gene>
<evidence type="ECO:0000313" key="4">
    <source>
        <dbReference type="Proteomes" id="UP000012960"/>
    </source>
</evidence>
<dbReference type="InParanoid" id="A0A804J866"/>
<feature type="compositionally biased region" description="Polar residues" evidence="1">
    <location>
        <begin position="137"/>
        <end position="149"/>
    </location>
</feature>
<proteinExistence type="predicted"/>